<keyword evidence="3" id="KW-1185">Reference proteome</keyword>
<organism evidence="2 3">
    <name type="scientific">Streptomyces longisporoflavus</name>
    <dbReference type="NCBI Taxonomy" id="28044"/>
    <lineage>
        <taxon>Bacteria</taxon>
        <taxon>Bacillati</taxon>
        <taxon>Actinomycetota</taxon>
        <taxon>Actinomycetes</taxon>
        <taxon>Kitasatosporales</taxon>
        <taxon>Streptomycetaceae</taxon>
        <taxon>Streptomyces</taxon>
    </lineage>
</organism>
<dbReference type="InterPro" id="IPR044855">
    <property type="entry name" value="CoA-Trfase_III_dom3_sf"/>
</dbReference>
<reference evidence="2 3" key="1">
    <citation type="submission" date="2024-10" db="EMBL/GenBank/DDBJ databases">
        <title>The Natural Products Discovery Center: Release of the First 8490 Sequenced Strains for Exploring Actinobacteria Biosynthetic Diversity.</title>
        <authorList>
            <person name="Kalkreuter E."/>
            <person name="Kautsar S.A."/>
            <person name="Yang D."/>
            <person name="Bader C.D."/>
            <person name="Teijaro C.N."/>
            <person name="Fluegel L."/>
            <person name="Davis C.M."/>
            <person name="Simpson J.R."/>
            <person name="Lauterbach L."/>
            <person name="Steele A.D."/>
            <person name="Gui C."/>
            <person name="Meng S."/>
            <person name="Li G."/>
            <person name="Viehrig K."/>
            <person name="Ye F."/>
            <person name="Su P."/>
            <person name="Kiefer A.F."/>
            <person name="Nichols A."/>
            <person name="Cepeda A.J."/>
            <person name="Yan W."/>
            <person name="Fan B."/>
            <person name="Jiang Y."/>
            <person name="Adhikari A."/>
            <person name="Zheng C.-J."/>
            <person name="Schuster L."/>
            <person name="Cowan T.M."/>
            <person name="Smanski M.J."/>
            <person name="Chevrette M.G."/>
            <person name="De Carvalho L.P.S."/>
            <person name="Shen B."/>
        </authorList>
    </citation>
    <scope>NUCLEOTIDE SEQUENCE [LARGE SCALE GENOMIC DNA]</scope>
    <source>
        <strain evidence="2 3">NPDC017990</strain>
    </source>
</reference>
<evidence type="ECO:0000313" key="2">
    <source>
        <dbReference type="EMBL" id="MFH8544678.1"/>
    </source>
</evidence>
<evidence type="ECO:0000256" key="1">
    <source>
        <dbReference type="SAM" id="MobiDB-lite"/>
    </source>
</evidence>
<dbReference type="GO" id="GO:0016740">
    <property type="term" value="F:transferase activity"/>
    <property type="evidence" value="ECO:0007669"/>
    <property type="project" value="UniProtKB-KW"/>
</dbReference>
<dbReference type="Proteomes" id="UP001610818">
    <property type="component" value="Unassembled WGS sequence"/>
</dbReference>
<dbReference type="PANTHER" id="PTHR48228:SF4">
    <property type="entry name" value="BLR3030 PROTEIN"/>
    <property type="match status" value="1"/>
</dbReference>
<gene>
    <name evidence="2" type="ORF">ACH4F9_06660</name>
</gene>
<dbReference type="Gene3D" id="3.30.1540.10">
    <property type="entry name" value="formyl-coa transferase, domain 3"/>
    <property type="match status" value="1"/>
</dbReference>
<accession>A0ABW7QI79</accession>
<keyword evidence="2" id="KW-0808">Transferase</keyword>
<feature type="region of interest" description="Disordered" evidence="1">
    <location>
        <begin position="190"/>
        <end position="210"/>
    </location>
</feature>
<dbReference type="Gene3D" id="3.40.50.10540">
    <property type="entry name" value="Crotonobetainyl-coa:carnitine coa-transferase, domain 1"/>
    <property type="match status" value="2"/>
</dbReference>
<dbReference type="PANTHER" id="PTHR48228">
    <property type="entry name" value="SUCCINYL-COA--D-CITRAMALATE COA-TRANSFERASE"/>
    <property type="match status" value="1"/>
</dbReference>
<dbReference type="Pfam" id="PF02515">
    <property type="entry name" value="CoA_transf_3"/>
    <property type="match status" value="1"/>
</dbReference>
<comment type="caution">
    <text evidence="2">The sequence shown here is derived from an EMBL/GenBank/DDBJ whole genome shotgun (WGS) entry which is preliminary data.</text>
</comment>
<proteinExistence type="predicted"/>
<dbReference type="EMBL" id="JBIRGQ010000001">
    <property type="protein sequence ID" value="MFH8544678.1"/>
    <property type="molecule type" value="Genomic_DNA"/>
</dbReference>
<dbReference type="InterPro" id="IPR003673">
    <property type="entry name" value="CoA-Trfase_fam_III"/>
</dbReference>
<dbReference type="InterPro" id="IPR023606">
    <property type="entry name" value="CoA-Trfase_III_dom_1_sf"/>
</dbReference>
<protein>
    <submittedName>
        <fullName evidence="2">CoA transferase</fullName>
    </submittedName>
</protein>
<dbReference type="InterPro" id="IPR050509">
    <property type="entry name" value="CoA-transferase_III"/>
</dbReference>
<dbReference type="SUPFAM" id="SSF89796">
    <property type="entry name" value="CoA-transferase family III (CaiB/BaiF)"/>
    <property type="match status" value="2"/>
</dbReference>
<evidence type="ECO:0000313" key="3">
    <source>
        <dbReference type="Proteomes" id="UP001610818"/>
    </source>
</evidence>
<name>A0ABW7QI79_9ACTN</name>
<sequence>MSSLAAAELLALRNHVPVPAVRVNEAAVATAFVSERHLRIDGRAPTSFAPLSGFWQAADGWIRTHANYPHHRARLLRALGIADTGGDQALVSVLSKELASRPAGEVQEIVYAAGGLAVAVASAPTAAGPALVEARHVGRSSPRLLAPASLPAQDVRVLDLTRVIAGPVATRTLALLGADVLRVDAPQLPEDADAHADTGPGKRSTLLDLRSPGDRHTFEDLLSQADAVVTGYRPGALDRHGLSPDVLLDRYPGLIVAQLCAWDWSGPWADRRGFDSLVQAGTGIAVIEATADGRPGVLPAQALDHGTGYLLAAAVLRALSDRQATGGGRHLRLSLAGTASWLLHDIRPAPAQGEAGTYDSESWLTNTESPYGLLRHALPPVHYNGAPVNWNHAPTQWGTDLPNWS</sequence>
<dbReference type="RefSeq" id="WP_397709225.1">
    <property type="nucleotide sequence ID" value="NZ_JBIRGN010000001.1"/>
</dbReference>